<dbReference type="Proteomes" id="UP000187209">
    <property type="component" value="Unassembled WGS sequence"/>
</dbReference>
<feature type="region of interest" description="Disordered" evidence="1">
    <location>
        <begin position="420"/>
        <end position="502"/>
    </location>
</feature>
<keyword evidence="3" id="KW-1185">Reference proteome</keyword>
<proteinExistence type="predicted"/>
<accession>A0A1R2ARQ6</accession>
<name>A0A1R2ARQ6_9CILI</name>
<feature type="region of interest" description="Disordered" evidence="1">
    <location>
        <begin position="640"/>
        <end position="687"/>
    </location>
</feature>
<comment type="caution">
    <text evidence="2">The sequence shown here is derived from an EMBL/GenBank/DDBJ whole genome shotgun (WGS) entry which is preliminary data.</text>
</comment>
<feature type="compositionally biased region" description="Polar residues" evidence="1">
    <location>
        <begin position="63"/>
        <end position="72"/>
    </location>
</feature>
<gene>
    <name evidence="2" type="ORF">SteCoe_35687</name>
</gene>
<feature type="compositionally biased region" description="Basic and acidic residues" evidence="1">
    <location>
        <begin position="640"/>
        <end position="672"/>
    </location>
</feature>
<evidence type="ECO:0000313" key="3">
    <source>
        <dbReference type="Proteomes" id="UP000187209"/>
    </source>
</evidence>
<reference evidence="2 3" key="1">
    <citation type="submission" date="2016-11" db="EMBL/GenBank/DDBJ databases">
        <title>The macronuclear genome of Stentor coeruleus: a giant cell with tiny introns.</title>
        <authorList>
            <person name="Slabodnick M."/>
            <person name="Ruby J.G."/>
            <person name="Reiff S.B."/>
            <person name="Swart E.C."/>
            <person name="Gosai S."/>
            <person name="Prabakaran S."/>
            <person name="Witkowska E."/>
            <person name="Larue G.E."/>
            <person name="Fisher S."/>
            <person name="Freeman R.M."/>
            <person name="Gunawardena J."/>
            <person name="Chu W."/>
            <person name="Stover N.A."/>
            <person name="Gregory B.D."/>
            <person name="Nowacki M."/>
            <person name="Derisi J."/>
            <person name="Roy S.W."/>
            <person name="Marshall W.F."/>
            <person name="Sood P."/>
        </authorList>
    </citation>
    <scope>NUCLEOTIDE SEQUENCE [LARGE SCALE GENOMIC DNA]</scope>
    <source>
        <strain evidence="2">WM001</strain>
    </source>
</reference>
<organism evidence="2 3">
    <name type="scientific">Stentor coeruleus</name>
    <dbReference type="NCBI Taxonomy" id="5963"/>
    <lineage>
        <taxon>Eukaryota</taxon>
        <taxon>Sar</taxon>
        <taxon>Alveolata</taxon>
        <taxon>Ciliophora</taxon>
        <taxon>Postciliodesmatophora</taxon>
        <taxon>Heterotrichea</taxon>
        <taxon>Heterotrichida</taxon>
        <taxon>Stentoridae</taxon>
        <taxon>Stentor</taxon>
    </lineage>
</organism>
<feature type="compositionally biased region" description="Basic and acidic residues" evidence="1">
    <location>
        <begin position="437"/>
        <end position="467"/>
    </location>
</feature>
<evidence type="ECO:0000313" key="2">
    <source>
        <dbReference type="EMBL" id="OMJ67211.1"/>
    </source>
</evidence>
<feature type="compositionally biased region" description="Basic and acidic residues" evidence="1">
    <location>
        <begin position="50"/>
        <end position="61"/>
    </location>
</feature>
<sequence length="687" mass="80261">MENIITFRIEYVEEDDRILQAVFDYVDFGGMAAEDKHVFKGSNKNSNHIDILKDDPKHEDDSFTPNSNNFSQPHHPKQLENEDEKINQEIQRLLELENQLKILQQENHELIAKTKQKDEKIELLEFEIQENQAKISQDLTEKLNILSSELNEKTQIIENQKQTLDENVTKINDLTNALDQKSSQCQKVIKTMNEMKNNRKTAEVLLEKQEHMNKELIEKTVKYEKIIQDNEKKSTEYSKIIKKLKDEIQANGEIMKQRDDQIKAIIKKVKILENDRNRLMDEIKRRDDAMKSFQSSKQDKPIFIEKTSSPQIHHGGSNNELKKAMDLIVEKDNEIKIMKDMIKSFHVKQQRSQASNTLAKNTKLPPITGNEKRTKSKHIQFKEPSQSSLKSLQDHGSFKKIRQDTPPMPKNIFKGQEIFPENRDDFSPNSVTPTEIKNPKALKDLIDPKDQISEMKSEKNDFYEERQKRPKKITKRSSEQAAFEASNKTPEPIKSLESDKKSEISYKVQDEITELDEFLTIEQQIKTEKDLKIDEIKISPIVSENYENDYEEYQENIEEKKDGKDEKPKDDYEKRYESIESMGNKFEKDENEMIIEAPTDNPQDNFDMDKRDIEDNMKLINVEEEKNKIEGLEGKDNEVVDRNIDVGNEKKEGNGIEGEDKNKGEGAKKPVEFIEDNEFPDDFEDIS</sequence>
<protein>
    <submittedName>
        <fullName evidence="2">Uncharacterized protein</fullName>
    </submittedName>
</protein>
<dbReference type="EMBL" id="MPUH01001544">
    <property type="protein sequence ID" value="OMJ67211.1"/>
    <property type="molecule type" value="Genomic_DNA"/>
</dbReference>
<feature type="region of interest" description="Disordered" evidence="1">
    <location>
        <begin position="352"/>
        <end position="391"/>
    </location>
</feature>
<feature type="compositionally biased region" description="Acidic residues" evidence="1">
    <location>
        <begin position="673"/>
        <end position="687"/>
    </location>
</feature>
<dbReference type="AlphaFoldDB" id="A0A1R2ARQ6"/>
<evidence type="ECO:0000256" key="1">
    <source>
        <dbReference type="SAM" id="MobiDB-lite"/>
    </source>
</evidence>
<feature type="region of interest" description="Disordered" evidence="1">
    <location>
        <begin position="43"/>
        <end position="82"/>
    </location>
</feature>